<dbReference type="RefSeq" id="WP_134642871.1">
    <property type="nucleotide sequence ID" value="NZ_SOHM01000051.1"/>
</dbReference>
<feature type="domain" description="DUF5655" evidence="1">
    <location>
        <begin position="82"/>
        <end position="191"/>
    </location>
</feature>
<dbReference type="AlphaFoldDB" id="A0A4R9BFZ1"/>
<dbReference type="OrthoDB" id="3530622at2"/>
<gene>
    <name evidence="2" type="ORF">E3T61_21560</name>
</gene>
<comment type="caution">
    <text evidence="2">The sequence shown here is derived from an EMBL/GenBank/DDBJ whole genome shotgun (WGS) entry which is preliminary data.</text>
</comment>
<accession>A0A4R9BFZ1</accession>
<dbReference type="Pfam" id="PF18899">
    <property type="entry name" value="DUF5655"/>
    <property type="match status" value="1"/>
</dbReference>
<evidence type="ECO:0000259" key="1">
    <source>
        <dbReference type="Pfam" id="PF18899"/>
    </source>
</evidence>
<name>A0A4R9BFZ1_9MICO</name>
<sequence>MTDHVPLPWDHIRLWEIGQLQNATGSGLEHWLARIRDLDPPTEAALREWLGTEGVSGYPRALLVHETFGYPDSTVRAADELIDAQYADRPSLRPILDAVLLYAGDLDEVSIQTRTTHVALSGPQRTFAVVQPTTRHRVDLGLRIAMPVAAPSTRLRPTTKLGADFPVLIPLTAASQVDSEVAAWLKHAYDATL</sequence>
<dbReference type="EMBL" id="SOHM01000051">
    <property type="protein sequence ID" value="TFD83180.1"/>
    <property type="molecule type" value="Genomic_DNA"/>
</dbReference>
<proteinExistence type="predicted"/>
<evidence type="ECO:0000313" key="2">
    <source>
        <dbReference type="EMBL" id="TFD83180.1"/>
    </source>
</evidence>
<keyword evidence="3" id="KW-1185">Reference proteome</keyword>
<organism evidence="2 3">
    <name type="scientific">Cryobacterium lactosi</name>
    <dbReference type="NCBI Taxonomy" id="1259202"/>
    <lineage>
        <taxon>Bacteria</taxon>
        <taxon>Bacillati</taxon>
        <taxon>Actinomycetota</taxon>
        <taxon>Actinomycetes</taxon>
        <taxon>Micrococcales</taxon>
        <taxon>Microbacteriaceae</taxon>
        <taxon>Cryobacterium</taxon>
    </lineage>
</organism>
<reference evidence="2 3" key="1">
    <citation type="submission" date="2019-03" db="EMBL/GenBank/DDBJ databases">
        <title>Genomics of glacier-inhabiting Cryobacterium strains.</title>
        <authorList>
            <person name="Liu Q."/>
            <person name="Xin Y.-H."/>
        </authorList>
    </citation>
    <scope>NUCLEOTIDE SEQUENCE [LARGE SCALE GENOMIC DNA]</scope>
    <source>
        <strain evidence="2 3">Sr59</strain>
    </source>
</reference>
<evidence type="ECO:0000313" key="3">
    <source>
        <dbReference type="Proteomes" id="UP000298468"/>
    </source>
</evidence>
<dbReference type="Proteomes" id="UP000298468">
    <property type="component" value="Unassembled WGS sequence"/>
</dbReference>
<dbReference type="InterPro" id="IPR043714">
    <property type="entry name" value="DUF5655"/>
</dbReference>
<protein>
    <recommendedName>
        <fullName evidence="1">DUF5655 domain-containing protein</fullName>
    </recommendedName>
</protein>